<evidence type="ECO:0000313" key="2">
    <source>
        <dbReference type="Proteomes" id="UP000324222"/>
    </source>
</evidence>
<comment type="caution">
    <text evidence="1">The sequence shown here is derived from an EMBL/GenBank/DDBJ whole genome shotgun (WGS) entry which is preliminary data.</text>
</comment>
<dbReference type="EMBL" id="VSRR010000159">
    <property type="protein sequence ID" value="MPC11361.1"/>
    <property type="molecule type" value="Genomic_DNA"/>
</dbReference>
<protein>
    <submittedName>
        <fullName evidence="1">Uncharacterized protein</fullName>
    </submittedName>
</protein>
<proteinExistence type="predicted"/>
<dbReference type="Proteomes" id="UP000324222">
    <property type="component" value="Unassembled WGS sequence"/>
</dbReference>
<gene>
    <name evidence="1" type="ORF">E2C01_004023</name>
</gene>
<name>A0A5B7CRB2_PORTR</name>
<reference evidence="1 2" key="1">
    <citation type="submission" date="2019-05" db="EMBL/GenBank/DDBJ databases">
        <title>Another draft genome of Portunus trituberculatus and its Hox gene families provides insights of decapod evolution.</title>
        <authorList>
            <person name="Jeong J.-H."/>
            <person name="Song I."/>
            <person name="Kim S."/>
            <person name="Choi T."/>
            <person name="Kim D."/>
            <person name="Ryu S."/>
            <person name="Kim W."/>
        </authorList>
    </citation>
    <scope>NUCLEOTIDE SEQUENCE [LARGE SCALE GENOMIC DNA]</scope>
    <source>
        <tissue evidence="1">Muscle</tissue>
    </source>
</reference>
<sequence length="83" mass="9411">MHTEGECDGGVFEGCRGWLARRPTGTNTPRQRGVYNPPSAPTVISARKEVDYFLLIFSDVVSRYRQARSLNDDNTRNSNHKIQ</sequence>
<accession>A0A5B7CRB2</accession>
<organism evidence="1 2">
    <name type="scientific">Portunus trituberculatus</name>
    <name type="common">Swimming crab</name>
    <name type="synonym">Neptunus trituberculatus</name>
    <dbReference type="NCBI Taxonomy" id="210409"/>
    <lineage>
        <taxon>Eukaryota</taxon>
        <taxon>Metazoa</taxon>
        <taxon>Ecdysozoa</taxon>
        <taxon>Arthropoda</taxon>
        <taxon>Crustacea</taxon>
        <taxon>Multicrustacea</taxon>
        <taxon>Malacostraca</taxon>
        <taxon>Eumalacostraca</taxon>
        <taxon>Eucarida</taxon>
        <taxon>Decapoda</taxon>
        <taxon>Pleocyemata</taxon>
        <taxon>Brachyura</taxon>
        <taxon>Eubrachyura</taxon>
        <taxon>Portunoidea</taxon>
        <taxon>Portunidae</taxon>
        <taxon>Portuninae</taxon>
        <taxon>Portunus</taxon>
    </lineage>
</organism>
<dbReference type="AlphaFoldDB" id="A0A5B7CRB2"/>
<keyword evidence="2" id="KW-1185">Reference proteome</keyword>
<evidence type="ECO:0000313" key="1">
    <source>
        <dbReference type="EMBL" id="MPC11361.1"/>
    </source>
</evidence>